<accession>A0A2S6GHW8</accession>
<dbReference type="InterPro" id="IPR016032">
    <property type="entry name" value="Sig_transdc_resp-reg_C-effctor"/>
</dbReference>
<keyword evidence="2 3" id="KW-0238">DNA-binding</keyword>
<feature type="DNA-binding region" description="OmpR/PhoB-type" evidence="3">
    <location>
        <begin position="1"/>
        <end position="88"/>
    </location>
</feature>
<feature type="domain" description="OmpR/PhoB-type" evidence="4">
    <location>
        <begin position="1"/>
        <end position="88"/>
    </location>
</feature>
<dbReference type="InterPro" id="IPR027417">
    <property type="entry name" value="P-loop_NTPase"/>
</dbReference>
<dbReference type="Proteomes" id="UP000239203">
    <property type="component" value="Unassembled WGS sequence"/>
</dbReference>
<dbReference type="InterPro" id="IPR005158">
    <property type="entry name" value="BTAD"/>
</dbReference>
<dbReference type="GO" id="GO:0006355">
    <property type="term" value="P:regulation of DNA-templated transcription"/>
    <property type="evidence" value="ECO:0007669"/>
    <property type="project" value="InterPro"/>
</dbReference>
<dbReference type="PROSITE" id="PS51755">
    <property type="entry name" value="OMPR_PHOB"/>
    <property type="match status" value="1"/>
</dbReference>
<dbReference type="SMART" id="SM00862">
    <property type="entry name" value="Trans_reg_C"/>
    <property type="match status" value="1"/>
</dbReference>
<comment type="caution">
    <text evidence="5">The sequence shown here is derived from an EMBL/GenBank/DDBJ whole genome shotgun (WGS) entry which is preliminary data.</text>
</comment>
<evidence type="ECO:0000313" key="6">
    <source>
        <dbReference type="Proteomes" id="UP000239203"/>
    </source>
</evidence>
<evidence type="ECO:0000256" key="3">
    <source>
        <dbReference type="PROSITE-ProRule" id="PRU01091"/>
    </source>
</evidence>
<dbReference type="EMBL" id="PTIX01000017">
    <property type="protein sequence ID" value="PPK64824.1"/>
    <property type="molecule type" value="Genomic_DNA"/>
</dbReference>
<name>A0A2S6GHW8_9PSEU</name>
<dbReference type="PANTHER" id="PTHR47691">
    <property type="entry name" value="REGULATOR-RELATED"/>
    <property type="match status" value="1"/>
</dbReference>
<dbReference type="SUPFAM" id="SSF48452">
    <property type="entry name" value="TPR-like"/>
    <property type="match status" value="3"/>
</dbReference>
<dbReference type="PANTHER" id="PTHR47691:SF3">
    <property type="entry name" value="HTH-TYPE TRANSCRIPTIONAL REGULATOR RV0890C-RELATED"/>
    <property type="match status" value="1"/>
</dbReference>
<protein>
    <submittedName>
        <fullName evidence="5">DNA-binding SARP family transcriptional activator</fullName>
    </submittedName>
</protein>
<dbReference type="RefSeq" id="WP_104481595.1">
    <property type="nucleotide sequence ID" value="NZ_CP154825.1"/>
</dbReference>
<dbReference type="Gene3D" id="1.10.10.10">
    <property type="entry name" value="Winged helix-like DNA-binding domain superfamily/Winged helix DNA-binding domain"/>
    <property type="match status" value="1"/>
</dbReference>
<dbReference type="SUPFAM" id="SSF52540">
    <property type="entry name" value="P-loop containing nucleoside triphosphate hydrolases"/>
    <property type="match status" value="1"/>
</dbReference>
<dbReference type="OrthoDB" id="3646695at2"/>
<dbReference type="GO" id="GO:0003677">
    <property type="term" value="F:DNA binding"/>
    <property type="evidence" value="ECO:0007669"/>
    <property type="project" value="UniProtKB-UniRule"/>
</dbReference>
<dbReference type="SMART" id="SM01043">
    <property type="entry name" value="BTAD"/>
    <property type="match status" value="1"/>
</dbReference>
<evidence type="ECO:0000256" key="1">
    <source>
        <dbReference type="ARBA" id="ARBA00005820"/>
    </source>
</evidence>
<dbReference type="Pfam" id="PF03704">
    <property type="entry name" value="BTAD"/>
    <property type="match status" value="1"/>
</dbReference>
<reference evidence="5 6" key="1">
    <citation type="submission" date="2018-02" db="EMBL/GenBank/DDBJ databases">
        <title>Genomic Encyclopedia of Archaeal and Bacterial Type Strains, Phase II (KMG-II): from individual species to whole genera.</title>
        <authorList>
            <person name="Goeker M."/>
        </authorList>
    </citation>
    <scope>NUCLEOTIDE SEQUENCE [LARGE SCALE GENOMIC DNA]</scope>
    <source>
        <strain evidence="5 6">YU 961-1</strain>
    </source>
</reference>
<dbReference type="SMART" id="SM00028">
    <property type="entry name" value="TPR"/>
    <property type="match status" value="8"/>
</dbReference>
<evidence type="ECO:0000259" key="4">
    <source>
        <dbReference type="PROSITE" id="PS51755"/>
    </source>
</evidence>
<dbReference type="Gene3D" id="1.25.40.10">
    <property type="entry name" value="Tetratricopeptide repeat domain"/>
    <property type="match status" value="3"/>
</dbReference>
<keyword evidence="6" id="KW-1185">Reference proteome</keyword>
<dbReference type="InterPro" id="IPR011990">
    <property type="entry name" value="TPR-like_helical_dom_sf"/>
</dbReference>
<proteinExistence type="inferred from homology"/>
<evidence type="ECO:0000256" key="2">
    <source>
        <dbReference type="ARBA" id="ARBA00023125"/>
    </source>
</evidence>
<dbReference type="Pfam" id="PF13424">
    <property type="entry name" value="TPR_12"/>
    <property type="match status" value="1"/>
</dbReference>
<dbReference type="InterPro" id="IPR001867">
    <property type="entry name" value="OmpR/PhoB-type_DNA-bd"/>
</dbReference>
<sequence>MLGPLEAWHNGTPLNLGDPQQRFVLVVLLLRANMPVSVDRFTDIVWDGKPERGGSVRNYMNRLRKTFRDAGADDVAIETTPTGYVLRVDEDRIDLLRFNRLREAARAACDPRREIELLRAAVGLRRDEFLADIDHDRIGGTDLVSPDVAYLDAVGDLAKLELESGDHRSARDRLRTAVRMDPTRQPHAELLMRALIAGGDRVAALRVFADAQAALAELGLEPGTLLRNLAARAERGEPVSSLPSRPGGFTGRGEEFAAIEAAAAAGCRVVWISGAPGVGKSGLAIEAAHRLRDRFPDGQLLVRLNGYTPNVSATTQEDALAQLLAEMVPVEQIPPTLGRKCTAYQTELYGTRRLLVLDNAESPEQVRPLIPTDPGCLAIVTSRRMGEPGVGAHLRLAPLPRAEAVELFRGLADSPRLHGKSAELDLVVKRCGYLPMSIVVTAALFRRHARWPLEHLVQLLEESGPCRTEADEVTIAARVSYRLLERPQQHMFRLFGHLPGPDLDVVGAAALVDHDIHGARALLDHLHEVCLLEEVAPERYQMLDPLKEFAAAQPPTTPTERAGALGRLLDYYLVSLSSAVGTAYPFDRAMQPASDRRCALTPVFTGQEAALGWIDAERDNLVAAIRYAANHGSRGHAWRLAVLIWRYFNTTSQMEDWIETMGLAREIVAATPDEYGQAHLLLRLTTAHNRLGRLVEARELAEQALPLWARLGDVRGEAATLCALAIPTMELGRYDQATDQLTTALAKYEQCSDLRGQAHALSTLGYINEQRGELDVALRQHEAAVPMLRQVRHTQGLAHALNNLGSVQRRLGQVDLALDNHLEAYDKAREAGDTCAEAYALNYIGNVHRSQGRLAEARHHQERAGKVAAKLSDADLRIQLYHDRGTTALAAGDLLRAWDGYQAALDLADGAGNRTHQAPAHHGLARTLHAMGKHTEAAAHWGLAETAFAALDQPEAAEVRAERAAMGCPCQAPPGSR</sequence>
<comment type="similarity">
    <text evidence="1">Belongs to the AfsR/DnrI/RedD regulatory family.</text>
</comment>
<organism evidence="5 6">
    <name type="scientific">Actinokineospora auranticolor</name>
    <dbReference type="NCBI Taxonomy" id="155976"/>
    <lineage>
        <taxon>Bacteria</taxon>
        <taxon>Bacillati</taxon>
        <taxon>Actinomycetota</taxon>
        <taxon>Actinomycetes</taxon>
        <taxon>Pseudonocardiales</taxon>
        <taxon>Pseudonocardiaceae</taxon>
        <taxon>Actinokineospora</taxon>
    </lineage>
</organism>
<gene>
    <name evidence="5" type="ORF">CLV40_11763</name>
</gene>
<evidence type="ECO:0000313" key="5">
    <source>
        <dbReference type="EMBL" id="PPK64824.1"/>
    </source>
</evidence>
<dbReference type="SUPFAM" id="SSF46894">
    <property type="entry name" value="C-terminal effector domain of the bipartite response regulators"/>
    <property type="match status" value="1"/>
</dbReference>
<dbReference type="InterPro" id="IPR019734">
    <property type="entry name" value="TPR_rpt"/>
</dbReference>
<dbReference type="InterPro" id="IPR036388">
    <property type="entry name" value="WH-like_DNA-bd_sf"/>
</dbReference>
<dbReference type="AlphaFoldDB" id="A0A2S6GHW8"/>
<dbReference type="GO" id="GO:0000160">
    <property type="term" value="P:phosphorelay signal transduction system"/>
    <property type="evidence" value="ECO:0007669"/>
    <property type="project" value="InterPro"/>
</dbReference>